<comment type="caution">
    <text evidence="5">The sequence shown here is derived from an EMBL/GenBank/DDBJ whole genome shotgun (WGS) entry which is preliminary data.</text>
</comment>
<evidence type="ECO:0000259" key="3">
    <source>
        <dbReference type="Pfam" id="PF04784"/>
    </source>
</evidence>
<name>A0AAW1I1H3_SAPOF</name>
<dbReference type="InterPro" id="IPR025757">
    <property type="entry name" value="MIP1_Leuzipper"/>
</dbReference>
<evidence type="ECO:0008006" key="7">
    <source>
        <dbReference type="Google" id="ProtNLM"/>
    </source>
</evidence>
<keyword evidence="1" id="KW-0175">Coiled coil</keyword>
<feature type="coiled-coil region" evidence="1">
    <location>
        <begin position="11"/>
        <end position="38"/>
    </location>
</feature>
<dbReference type="InterPro" id="IPR006869">
    <property type="entry name" value="DUF547"/>
</dbReference>
<feature type="region of interest" description="Disordered" evidence="2">
    <location>
        <begin position="159"/>
        <end position="183"/>
    </location>
</feature>
<dbReference type="AlphaFoldDB" id="A0AAW1I1H3"/>
<feature type="domain" description="DUF547" evidence="3">
    <location>
        <begin position="308"/>
        <end position="433"/>
    </location>
</feature>
<sequence length="516" mass="58733">MTKFEDFLVPSSQHHNRRIALEEEVEELQQRLNGELQLNSVLQYALKGPVLSYPSLSSILPLKVQMLLAELEMVEKEIACLETRLEKLKLNLYREQQLDTEVQRMQSGKHLQMQLPCRQQNQGERKDISHHRRRKSLEGRLSLGSITDLQTCTSASFREQTEYESPGFSGTKQSTKLDDDSSEEPNLLSEELLMCLIEIFLKMKQRPSRGDGAANSKHTPLCINSRGISSKTPFSCKARSHSTIDNTSSVDSYDLLNSGSKAMSARPNKKLTQITRSSLTTTRISDSYPAIRKLRVLLNKLCYVDLTFLSHKQKLAFWINICNACIMHAYLQHGLPSTQETMLTLLNKAALNVGGIVLNALAIEHYLLRHPIDSEHGPTDEKEVLLRRAYGLQYPEPNITFALCRGNWSSPALSVYNPDEVVNQLSQAKVEYLEAFVKVTSKKKILVPKLLQWHMQDFADDIESLIEWIYSQLPPKGLLKTGIMECLKESTKIPAGKMIEIIPYEYEFRYLLALPH</sequence>
<dbReference type="EMBL" id="JBDFQZ010000010">
    <property type="protein sequence ID" value="KAK9683310.1"/>
    <property type="molecule type" value="Genomic_DNA"/>
</dbReference>
<proteinExistence type="predicted"/>
<evidence type="ECO:0000256" key="1">
    <source>
        <dbReference type="SAM" id="Coils"/>
    </source>
</evidence>
<evidence type="ECO:0000313" key="6">
    <source>
        <dbReference type="Proteomes" id="UP001443914"/>
    </source>
</evidence>
<feature type="region of interest" description="Disordered" evidence="2">
    <location>
        <begin position="109"/>
        <end position="134"/>
    </location>
</feature>
<dbReference type="PANTHER" id="PTHR46248">
    <property type="entry name" value="EXPRESSED PROTEIN"/>
    <property type="match status" value="1"/>
</dbReference>
<dbReference type="Pfam" id="PF04784">
    <property type="entry name" value="DUF547"/>
    <property type="match status" value="1"/>
</dbReference>
<evidence type="ECO:0000256" key="2">
    <source>
        <dbReference type="SAM" id="MobiDB-lite"/>
    </source>
</evidence>
<evidence type="ECO:0000259" key="4">
    <source>
        <dbReference type="Pfam" id="PF14389"/>
    </source>
</evidence>
<reference evidence="5" key="1">
    <citation type="submission" date="2024-03" db="EMBL/GenBank/DDBJ databases">
        <title>WGS assembly of Saponaria officinalis var. Norfolk2.</title>
        <authorList>
            <person name="Jenkins J."/>
            <person name="Shu S."/>
            <person name="Grimwood J."/>
            <person name="Barry K."/>
            <person name="Goodstein D."/>
            <person name="Schmutz J."/>
            <person name="Leebens-Mack J."/>
            <person name="Osbourn A."/>
        </authorList>
    </citation>
    <scope>NUCLEOTIDE SEQUENCE [LARGE SCALE GENOMIC DNA]</scope>
    <source>
        <strain evidence="5">JIC</strain>
    </source>
</reference>
<evidence type="ECO:0000313" key="5">
    <source>
        <dbReference type="EMBL" id="KAK9683310.1"/>
    </source>
</evidence>
<dbReference type="Proteomes" id="UP001443914">
    <property type="component" value="Unassembled WGS sequence"/>
</dbReference>
<dbReference type="PANTHER" id="PTHR46248:SF4">
    <property type="entry name" value="OS01G0147800 PROTEIN"/>
    <property type="match status" value="1"/>
</dbReference>
<keyword evidence="6" id="KW-1185">Reference proteome</keyword>
<accession>A0AAW1I1H3</accession>
<protein>
    <recommendedName>
        <fullName evidence="7">Ternary complex factor MIP1 leucine-zipper domain-containing protein</fullName>
    </recommendedName>
</protein>
<feature type="domain" description="Ternary complex factor MIP1 leucine-zipper" evidence="4">
    <location>
        <begin position="13"/>
        <end position="95"/>
    </location>
</feature>
<gene>
    <name evidence="5" type="ORF">RND81_10G131000</name>
</gene>
<dbReference type="Pfam" id="PF14389">
    <property type="entry name" value="Lzipper-MIP1"/>
    <property type="match status" value="1"/>
</dbReference>
<organism evidence="5 6">
    <name type="scientific">Saponaria officinalis</name>
    <name type="common">Common soapwort</name>
    <name type="synonym">Lychnis saponaria</name>
    <dbReference type="NCBI Taxonomy" id="3572"/>
    <lineage>
        <taxon>Eukaryota</taxon>
        <taxon>Viridiplantae</taxon>
        <taxon>Streptophyta</taxon>
        <taxon>Embryophyta</taxon>
        <taxon>Tracheophyta</taxon>
        <taxon>Spermatophyta</taxon>
        <taxon>Magnoliopsida</taxon>
        <taxon>eudicotyledons</taxon>
        <taxon>Gunneridae</taxon>
        <taxon>Pentapetalae</taxon>
        <taxon>Caryophyllales</taxon>
        <taxon>Caryophyllaceae</taxon>
        <taxon>Caryophylleae</taxon>
        <taxon>Saponaria</taxon>
    </lineage>
</organism>
<feature type="coiled-coil region" evidence="1">
    <location>
        <begin position="64"/>
        <end position="98"/>
    </location>
</feature>